<dbReference type="NCBIfam" id="NF047509">
    <property type="entry name" value="Rv3131_FMN_oxido"/>
    <property type="match status" value="1"/>
</dbReference>
<dbReference type="PANTHER" id="PTHR23026:SF123">
    <property type="entry name" value="NAD(P)H NITROREDUCTASE RV3131-RELATED"/>
    <property type="match status" value="1"/>
</dbReference>
<evidence type="ECO:0000313" key="2">
    <source>
        <dbReference type="Proteomes" id="UP000578819"/>
    </source>
</evidence>
<proteinExistence type="predicted"/>
<accession>A0A7W7SLA3</accession>
<dbReference type="PANTHER" id="PTHR23026">
    <property type="entry name" value="NADPH NITROREDUCTASE"/>
    <property type="match status" value="1"/>
</dbReference>
<dbReference type="GO" id="GO:0016491">
    <property type="term" value="F:oxidoreductase activity"/>
    <property type="evidence" value="ECO:0007669"/>
    <property type="project" value="InterPro"/>
</dbReference>
<reference evidence="1 2" key="1">
    <citation type="submission" date="2020-08" db="EMBL/GenBank/DDBJ databases">
        <title>Sequencing the genomes of 1000 actinobacteria strains.</title>
        <authorList>
            <person name="Klenk H.-P."/>
        </authorList>
    </citation>
    <scope>NUCLEOTIDE SEQUENCE [LARGE SCALE GENOMIC DNA]</scope>
    <source>
        <strain evidence="1 2">DSM 45886</strain>
    </source>
</reference>
<dbReference type="RefSeq" id="WP_184532566.1">
    <property type="nucleotide sequence ID" value="NZ_JACHJW010000001.1"/>
</dbReference>
<evidence type="ECO:0000313" key="1">
    <source>
        <dbReference type="EMBL" id="MBB4956879.1"/>
    </source>
</evidence>
<dbReference type="InterPro" id="IPR000415">
    <property type="entry name" value="Nitroreductase-like"/>
</dbReference>
<dbReference type="Proteomes" id="UP000578819">
    <property type="component" value="Unassembled WGS sequence"/>
</dbReference>
<comment type="caution">
    <text evidence="1">The sequence shown here is derived from an EMBL/GenBank/DDBJ whole genome shotgun (WGS) entry which is preliminary data.</text>
</comment>
<dbReference type="Gene3D" id="3.40.109.10">
    <property type="entry name" value="NADH Oxidase"/>
    <property type="match status" value="2"/>
</dbReference>
<dbReference type="EMBL" id="JACHJW010000001">
    <property type="protein sequence ID" value="MBB4956879.1"/>
    <property type="molecule type" value="Genomic_DNA"/>
</dbReference>
<dbReference type="InterPro" id="IPR050627">
    <property type="entry name" value="Nitroreductase/BluB"/>
</dbReference>
<protein>
    <submittedName>
        <fullName evidence="1">Nitroreductase</fullName>
    </submittedName>
</protein>
<gene>
    <name evidence="1" type="ORF">FHR38_000612</name>
</gene>
<name>A0A7W7SLA3_9ACTN</name>
<dbReference type="SUPFAM" id="SSF55469">
    <property type="entry name" value="FMN-dependent nitroreductase-like"/>
    <property type="match status" value="2"/>
</dbReference>
<dbReference type="AlphaFoldDB" id="A0A7W7SLA3"/>
<sequence length="336" mass="35673">MTDETPETSRSVTAALTEAARAAGYAPSVHNTQPWRWRVLPEQLELHAVRGRQLATTDPDGRLLAISCGTALHHARVALAALGWAVTVDRLPDPADPDLLARLTATEPTARPTDSAESLACLRARRTDRRPVSDEAAPTDALRTIAKAASAEGTQAQLLNSDQVLELAAAAARAASVEAKDPLVRAELDYWTGRAGPTGTGLPADVLPEHAPQTTVPARDFGREGTLPIGPGHDRAASYALLYGDEDEPVNWLRAGEALSAAWLTATRLGVSLTPLSAAIEVTNTRQALRRLLADLGYPYLVLRLGLPDRTGAEPARTPRLPVEQVVDTSAIEGSS</sequence>
<organism evidence="1 2">
    <name type="scientific">Micromonospora polyrhachis</name>
    <dbReference type="NCBI Taxonomy" id="1282883"/>
    <lineage>
        <taxon>Bacteria</taxon>
        <taxon>Bacillati</taxon>
        <taxon>Actinomycetota</taxon>
        <taxon>Actinomycetes</taxon>
        <taxon>Micromonosporales</taxon>
        <taxon>Micromonosporaceae</taxon>
        <taxon>Micromonospora</taxon>
    </lineage>
</organism>
<keyword evidence="2" id="KW-1185">Reference proteome</keyword>